<feature type="signal peptide" evidence="1">
    <location>
        <begin position="1"/>
        <end position="19"/>
    </location>
</feature>
<keyword evidence="1" id="KW-0732">Signal</keyword>
<feature type="chain" id="PRO_5008365123" evidence="1">
    <location>
        <begin position="20"/>
        <end position="116"/>
    </location>
</feature>
<protein>
    <submittedName>
        <fullName evidence="2">BAF1 / ABF1 chromatin reorganising factor</fullName>
    </submittedName>
</protein>
<accession>A0A1A7ZWZ9</accession>
<name>A0A1A7ZWZ9_NOTFU</name>
<evidence type="ECO:0000256" key="1">
    <source>
        <dbReference type="SAM" id="SignalP"/>
    </source>
</evidence>
<reference evidence="2" key="2">
    <citation type="submission" date="2016-06" db="EMBL/GenBank/DDBJ databases">
        <title>The genome of a short-lived fish provides insights into sex chromosome evolution and the genetic control of aging.</title>
        <authorList>
            <person name="Reichwald K."/>
            <person name="Felder M."/>
            <person name="Petzold A."/>
            <person name="Koch P."/>
            <person name="Groth M."/>
            <person name="Platzer M."/>
        </authorList>
    </citation>
    <scope>NUCLEOTIDE SEQUENCE</scope>
    <source>
        <tissue evidence="2">Brain</tissue>
    </source>
</reference>
<evidence type="ECO:0000313" key="2">
    <source>
        <dbReference type="EMBL" id="SBP47412.1"/>
    </source>
</evidence>
<dbReference type="EMBL" id="HADY01008927">
    <property type="protein sequence ID" value="SBP47412.1"/>
    <property type="molecule type" value="Transcribed_RNA"/>
</dbReference>
<reference evidence="2" key="1">
    <citation type="submission" date="2016-05" db="EMBL/GenBank/DDBJ databases">
        <authorList>
            <person name="Lavstsen T."/>
            <person name="Jespersen J.S."/>
        </authorList>
    </citation>
    <scope>NUCLEOTIDE SEQUENCE</scope>
    <source>
        <tissue evidence="2">Brain</tissue>
    </source>
</reference>
<gene>
    <name evidence="2" type="primary">Nfu_g_1_024241</name>
</gene>
<organism evidence="2">
    <name type="scientific">Nothobranchius furzeri</name>
    <name type="common">Turquoise killifish</name>
    <dbReference type="NCBI Taxonomy" id="105023"/>
    <lineage>
        <taxon>Eukaryota</taxon>
        <taxon>Metazoa</taxon>
        <taxon>Chordata</taxon>
        <taxon>Craniata</taxon>
        <taxon>Vertebrata</taxon>
        <taxon>Euteleostomi</taxon>
        <taxon>Actinopterygii</taxon>
        <taxon>Neopterygii</taxon>
        <taxon>Teleostei</taxon>
        <taxon>Neoteleostei</taxon>
        <taxon>Acanthomorphata</taxon>
        <taxon>Ovalentaria</taxon>
        <taxon>Atherinomorphae</taxon>
        <taxon>Cyprinodontiformes</taxon>
        <taxon>Nothobranchiidae</taxon>
        <taxon>Nothobranchius</taxon>
    </lineage>
</organism>
<feature type="non-terminal residue" evidence="2">
    <location>
        <position position="116"/>
    </location>
</feature>
<sequence length="116" mass="12490">KLPKNHSASCVTFMSLCNAALLWDLRSLGSSCSPVPDLIISTCSPHYLNPPPPCPLCQIILCASLLQISSHLSKTKFMFLSSALIKFMPLTTPLALPFLDPVCLSASRIPDPSSGY</sequence>
<dbReference type="AlphaFoldDB" id="A0A1A7ZWZ9"/>
<proteinExistence type="predicted"/>
<feature type="non-terminal residue" evidence="2">
    <location>
        <position position="1"/>
    </location>
</feature>